<dbReference type="Proteomes" id="UP001165393">
    <property type="component" value="Unassembled WGS sequence"/>
</dbReference>
<dbReference type="AlphaFoldDB" id="A0AA41W7J0"/>
<accession>A0AA41W7J0</accession>
<feature type="transmembrane region" description="Helical" evidence="1">
    <location>
        <begin position="36"/>
        <end position="57"/>
    </location>
</feature>
<organism evidence="2 3">
    <name type="scientific">Echinimonas agarilytica</name>
    <dbReference type="NCBI Taxonomy" id="1215918"/>
    <lineage>
        <taxon>Bacteria</taxon>
        <taxon>Pseudomonadati</taxon>
        <taxon>Pseudomonadota</taxon>
        <taxon>Gammaproteobacteria</taxon>
        <taxon>Alteromonadales</taxon>
        <taxon>Echinimonadaceae</taxon>
        <taxon>Echinimonas</taxon>
    </lineage>
</organism>
<dbReference type="EMBL" id="JAMQGP010000007">
    <property type="protein sequence ID" value="MCM2680625.1"/>
    <property type="molecule type" value="Genomic_DNA"/>
</dbReference>
<feature type="transmembrane region" description="Helical" evidence="1">
    <location>
        <begin position="78"/>
        <end position="105"/>
    </location>
</feature>
<sequence length="108" mass="11455">MRTIQVLSIVLSIAGLALGYSALTNAEGESGSAASSMGLLLMFVVFPCLGAAALLSISSTVTLLSSKVRDKSHFKGRFWFGVLGINSLLSLGYMLVAIYLAFIWFTTV</sequence>
<keyword evidence="1" id="KW-0812">Transmembrane</keyword>
<evidence type="ECO:0000313" key="2">
    <source>
        <dbReference type="EMBL" id="MCM2680625.1"/>
    </source>
</evidence>
<name>A0AA41W7J0_9GAMM</name>
<reference evidence="2 3" key="1">
    <citation type="journal article" date="2013" name="Antonie Van Leeuwenhoek">
        <title>Echinimonas agarilytica gen. nov., sp. nov., a new gammaproteobacterium isolated from the sea urchin Strongylocentrotus intermedius.</title>
        <authorList>
            <person name="Nedashkovskaya O.I."/>
            <person name="Stenkova A.M."/>
            <person name="Zhukova N.V."/>
            <person name="Van Trappen S."/>
            <person name="Lee J.S."/>
            <person name="Kim S.B."/>
        </authorList>
    </citation>
    <scope>NUCLEOTIDE SEQUENCE [LARGE SCALE GENOMIC DNA]</scope>
    <source>
        <strain evidence="2 3">KMM 6351</strain>
    </source>
</reference>
<protein>
    <submittedName>
        <fullName evidence="2">Uncharacterized protein</fullName>
    </submittedName>
</protein>
<comment type="caution">
    <text evidence="2">The sequence shown here is derived from an EMBL/GenBank/DDBJ whole genome shotgun (WGS) entry which is preliminary data.</text>
</comment>
<evidence type="ECO:0000313" key="3">
    <source>
        <dbReference type="Proteomes" id="UP001165393"/>
    </source>
</evidence>
<keyword evidence="1" id="KW-0472">Membrane</keyword>
<keyword evidence="3" id="KW-1185">Reference proteome</keyword>
<keyword evidence="1" id="KW-1133">Transmembrane helix</keyword>
<proteinExistence type="predicted"/>
<evidence type="ECO:0000256" key="1">
    <source>
        <dbReference type="SAM" id="Phobius"/>
    </source>
</evidence>
<gene>
    <name evidence="2" type="ORF">NAF29_13230</name>
</gene>
<dbReference type="RefSeq" id="WP_251262111.1">
    <property type="nucleotide sequence ID" value="NZ_JAMQGP010000007.1"/>
</dbReference>